<keyword evidence="1" id="KW-0863">Zinc-finger</keyword>
<dbReference type="InterPro" id="IPR007527">
    <property type="entry name" value="Znf_SWIM"/>
</dbReference>
<dbReference type="Pfam" id="PF21599">
    <property type="entry name" value="ZSWIM3_N"/>
    <property type="match status" value="1"/>
</dbReference>
<reference evidence="3" key="1">
    <citation type="journal article" date="2018" name="PLoS Negl. Trop. Dis.">
        <title>Sialome diversity of ticks revealed by RNAseq of single tick salivary glands.</title>
        <authorList>
            <person name="Perner J."/>
            <person name="Kropackova S."/>
            <person name="Kopacek P."/>
            <person name="Ribeiro J.M."/>
        </authorList>
    </citation>
    <scope>NUCLEOTIDE SEQUENCE</scope>
    <source>
        <strain evidence="3">Siblings of single egg batch collected in Ceske Budejovice</strain>
        <tissue evidence="3">Salivary glands</tissue>
    </source>
</reference>
<dbReference type="PROSITE" id="PS50966">
    <property type="entry name" value="ZF_SWIM"/>
    <property type="match status" value="1"/>
</dbReference>
<organism evidence="3">
    <name type="scientific">Ixodes ricinus</name>
    <name type="common">Common tick</name>
    <name type="synonym">Acarus ricinus</name>
    <dbReference type="NCBI Taxonomy" id="34613"/>
    <lineage>
        <taxon>Eukaryota</taxon>
        <taxon>Metazoa</taxon>
        <taxon>Ecdysozoa</taxon>
        <taxon>Arthropoda</taxon>
        <taxon>Chelicerata</taxon>
        <taxon>Arachnida</taxon>
        <taxon>Acari</taxon>
        <taxon>Parasitiformes</taxon>
        <taxon>Ixodida</taxon>
        <taxon>Ixodoidea</taxon>
        <taxon>Ixodidae</taxon>
        <taxon>Ixodinae</taxon>
        <taxon>Ixodes</taxon>
    </lineage>
</organism>
<dbReference type="PANTHER" id="PTHR47086">
    <property type="entry name" value="BTB DOMAIN-CONTAINING PROTEIN"/>
    <property type="match status" value="1"/>
</dbReference>
<dbReference type="Pfam" id="PF21056">
    <property type="entry name" value="ZSWIM1-3_RNaseH-like"/>
    <property type="match status" value="1"/>
</dbReference>
<feature type="domain" description="SWIM-type" evidence="2">
    <location>
        <begin position="478"/>
        <end position="516"/>
    </location>
</feature>
<protein>
    <submittedName>
        <fullName evidence="3">Putative mumet1</fullName>
    </submittedName>
</protein>
<dbReference type="AlphaFoldDB" id="A0A147BRR8"/>
<dbReference type="InterPro" id="IPR048325">
    <property type="entry name" value="ZSWIM3_N"/>
</dbReference>
<proteinExistence type="predicted"/>
<dbReference type="InterPro" id="IPR040854">
    <property type="entry name" value="ZSWIM9"/>
</dbReference>
<evidence type="ECO:0000313" key="3">
    <source>
        <dbReference type="EMBL" id="JAR93458.1"/>
    </source>
</evidence>
<dbReference type="InterPro" id="IPR048324">
    <property type="entry name" value="ZSWIM1-3_RNaseH-like"/>
</dbReference>
<accession>A0A147BRR8</accession>
<evidence type="ECO:0000256" key="1">
    <source>
        <dbReference type="PROSITE-ProRule" id="PRU00325"/>
    </source>
</evidence>
<keyword evidence="1" id="KW-0479">Metal-binding</keyword>
<dbReference type="GO" id="GO:0008270">
    <property type="term" value="F:zinc ion binding"/>
    <property type="evidence" value="ECO:0007669"/>
    <property type="project" value="UniProtKB-KW"/>
</dbReference>
<keyword evidence="1" id="KW-0862">Zinc</keyword>
<dbReference type="EMBL" id="GEGO01001946">
    <property type="protein sequence ID" value="JAR93458.1"/>
    <property type="molecule type" value="Transcribed_RNA"/>
</dbReference>
<name>A0A147BRR8_IXORI</name>
<evidence type="ECO:0000259" key="2">
    <source>
        <dbReference type="PROSITE" id="PS50966"/>
    </source>
</evidence>
<sequence>MEKGKQFSSFAELATAIAEFQDTNFVQFWINSSRTIAGARKKGVKRHINEDLVYTEITYSCTHGGRKYKSQSTGARPNQRTYRIGCTAMIRAVASKDGKHLVITVMDNEHQHPVSEACYRQFPKQRRLAGDPRRGARRVLALMANKTVDGTGNILRLSNHNTKTAMTLEQLQGPALDAIAAQVRSTGGTMEVLVTMDNAVVGVFYQDEEMKSTFANYAEVLFVDAVRRTGEKRTPLHVVATEDSNGEAQVVALLLCVEEDEETVRAVFQRLWVHCDQTDKTQTIVTDRDCIVRKVLGEIFPSAEQIICPFYVLQSFKRDVTMDKMGISSQQRAHLLKILRSMCFANDEEDYGKKLEALEATLCPKVLDYFLSNWHDVRAEWVQGLQQTTRLGNRTTNRVESVNQKITMAVLRYESLPQLFEDLMVVTMGLRIERDQRATAVLMKTSTIPNSTEDELNFCKLLTPYAFKGVSQQLNAAKTMTTVEDPTASCESCTCRFARSVQLPCRHIFFLRKQNGFPLFFTKGIAARWTRDYYQQACRLFADSDEVSASVEMCDISVTGGRTLSQVQKYREVSTLLLQVSARIAGLAMTKYERYLDVIKQLRDAVEKGQDVCLADSEPDSKALLPW</sequence>
<dbReference type="PANTHER" id="PTHR47086:SF4">
    <property type="entry name" value="BTB DOMAIN-CONTAINING PROTEIN"/>
    <property type="match status" value="1"/>
</dbReference>